<protein>
    <recommendedName>
        <fullName evidence="8">Glycosyltransferase family 92 protein</fullName>
        <ecNumber evidence="8">2.4.1.-</ecNumber>
    </recommendedName>
</protein>
<dbReference type="GO" id="GO:0016757">
    <property type="term" value="F:glycosyltransferase activity"/>
    <property type="evidence" value="ECO:0007669"/>
    <property type="project" value="UniProtKB-UniRule"/>
</dbReference>
<keyword evidence="5" id="KW-0812">Transmembrane</keyword>
<dbReference type="Proteomes" id="UP000024635">
    <property type="component" value="Unassembled WGS sequence"/>
</dbReference>
<comment type="similarity">
    <text evidence="2 8">Belongs to the glycosyltransferase 92 family.</text>
</comment>
<evidence type="ECO:0000256" key="1">
    <source>
        <dbReference type="ARBA" id="ARBA00004167"/>
    </source>
</evidence>
<reference evidence="10" key="1">
    <citation type="journal article" date="2015" name="Nat. Genet.">
        <title>The genome and transcriptome of the zoonotic hookworm Ancylostoma ceylanicum identify infection-specific gene families.</title>
        <authorList>
            <person name="Schwarz E.M."/>
            <person name="Hu Y."/>
            <person name="Antoshechkin I."/>
            <person name="Miller M.M."/>
            <person name="Sternberg P.W."/>
            <person name="Aroian R.V."/>
        </authorList>
    </citation>
    <scope>NUCLEOTIDE SEQUENCE</scope>
    <source>
        <strain evidence="10">HY135</strain>
    </source>
</reference>
<keyword evidence="4 8" id="KW-0808">Transferase</keyword>
<accession>A0A016TKN4</accession>
<dbReference type="OrthoDB" id="2526284at2759"/>
<keyword evidence="10" id="KW-1185">Reference proteome</keyword>
<dbReference type="PANTHER" id="PTHR21461">
    <property type="entry name" value="GLYCOSYLTRANSFERASE FAMILY 92 PROTEIN"/>
    <property type="match status" value="1"/>
</dbReference>
<evidence type="ECO:0000256" key="2">
    <source>
        <dbReference type="ARBA" id="ARBA00007647"/>
    </source>
</evidence>
<dbReference type="EC" id="2.4.1.-" evidence="8"/>
<evidence type="ECO:0000256" key="3">
    <source>
        <dbReference type="ARBA" id="ARBA00022676"/>
    </source>
</evidence>
<dbReference type="GO" id="GO:0016020">
    <property type="term" value="C:membrane"/>
    <property type="evidence" value="ECO:0007669"/>
    <property type="project" value="UniProtKB-SubCell"/>
</dbReference>
<comment type="subcellular location">
    <subcellularLocation>
        <location evidence="1">Membrane</location>
        <topology evidence="1">Single-pass membrane protein</topology>
    </subcellularLocation>
</comment>
<comment type="caution">
    <text evidence="9">The sequence shown here is derived from an EMBL/GenBank/DDBJ whole genome shotgun (WGS) entry which is preliminary data.</text>
</comment>
<evidence type="ECO:0000256" key="5">
    <source>
        <dbReference type="ARBA" id="ARBA00022692"/>
    </source>
</evidence>
<gene>
    <name evidence="9" type="primary">Acey_s0095.g2824</name>
    <name evidence="9" type="ORF">Y032_0095g2824</name>
</gene>
<dbReference type="GO" id="GO:0005737">
    <property type="term" value="C:cytoplasm"/>
    <property type="evidence" value="ECO:0007669"/>
    <property type="project" value="TreeGrafter"/>
</dbReference>
<evidence type="ECO:0000313" key="10">
    <source>
        <dbReference type="Proteomes" id="UP000024635"/>
    </source>
</evidence>
<keyword evidence="3 8" id="KW-0328">Glycosyltransferase</keyword>
<dbReference type="PANTHER" id="PTHR21461:SF40">
    <property type="entry name" value="GLYCOSYLTRANSFERASE FAMILY 92 PROTEIN"/>
    <property type="match status" value="1"/>
</dbReference>
<proteinExistence type="inferred from homology"/>
<evidence type="ECO:0000256" key="7">
    <source>
        <dbReference type="ARBA" id="ARBA00023136"/>
    </source>
</evidence>
<name>A0A016TKN4_9BILA</name>
<dbReference type="AlphaFoldDB" id="A0A016TKN4"/>
<evidence type="ECO:0000313" key="9">
    <source>
        <dbReference type="EMBL" id="EYC03212.1"/>
    </source>
</evidence>
<dbReference type="Pfam" id="PF01697">
    <property type="entry name" value="Glyco_transf_92"/>
    <property type="match status" value="2"/>
</dbReference>
<evidence type="ECO:0000256" key="4">
    <source>
        <dbReference type="ARBA" id="ARBA00022679"/>
    </source>
</evidence>
<keyword evidence="6" id="KW-1133">Transmembrane helix</keyword>
<sequence>MSITESVDEEVMQLVSTLNRTVNNPEYILSLCLSPLYGTESKWLLLAELIEHYKLQGVEHFYVYIKDIDAYSQKVPSNTFQLIHDYVKSGDVETIYFSNKQHRMGKDWQLAGVKDCLHRSRHQSRYSLFADLDERIMTTSGNISLAEYISNRYGLGFMKREPSKLTTVSVTGNSTGKAMLGDADCQSWFASPVLDSCVFMIPSPEVTKTLTERSNLALIFFKTRAVLRSHKPAGVYEGNETLREQLPTLAFYNASAISMIYTKCAVNPRRVLDMWVHRALAYFPGFGHSKASADEAILIHYRLASDEWQYDVPQRLLGYGKFETWDYPRHLQRRLYLHVKERLDRVYVSRKHKIST</sequence>
<evidence type="ECO:0000256" key="6">
    <source>
        <dbReference type="ARBA" id="ARBA00022989"/>
    </source>
</evidence>
<keyword evidence="7" id="KW-0472">Membrane</keyword>
<dbReference type="EMBL" id="JARK01001431">
    <property type="protein sequence ID" value="EYC03212.1"/>
    <property type="molecule type" value="Genomic_DNA"/>
</dbReference>
<organism evidence="9 10">
    <name type="scientific">Ancylostoma ceylanicum</name>
    <dbReference type="NCBI Taxonomy" id="53326"/>
    <lineage>
        <taxon>Eukaryota</taxon>
        <taxon>Metazoa</taxon>
        <taxon>Ecdysozoa</taxon>
        <taxon>Nematoda</taxon>
        <taxon>Chromadorea</taxon>
        <taxon>Rhabditida</taxon>
        <taxon>Rhabditina</taxon>
        <taxon>Rhabditomorpha</taxon>
        <taxon>Strongyloidea</taxon>
        <taxon>Ancylostomatidae</taxon>
        <taxon>Ancylostomatinae</taxon>
        <taxon>Ancylostoma</taxon>
    </lineage>
</organism>
<dbReference type="InterPro" id="IPR008166">
    <property type="entry name" value="Glyco_transf_92"/>
</dbReference>
<evidence type="ECO:0000256" key="8">
    <source>
        <dbReference type="RuleBase" id="RU366017"/>
    </source>
</evidence>